<gene>
    <name evidence="1" type="ORF">LCGC14_2603730</name>
</gene>
<protein>
    <recommendedName>
        <fullName evidence="2">IrrE N-terminal-like domain-containing protein</fullName>
    </recommendedName>
</protein>
<organism evidence="1">
    <name type="scientific">marine sediment metagenome</name>
    <dbReference type="NCBI Taxonomy" id="412755"/>
    <lineage>
        <taxon>unclassified sequences</taxon>
        <taxon>metagenomes</taxon>
        <taxon>ecological metagenomes</taxon>
    </lineage>
</organism>
<reference evidence="1" key="1">
    <citation type="journal article" date="2015" name="Nature">
        <title>Complex archaea that bridge the gap between prokaryotes and eukaryotes.</title>
        <authorList>
            <person name="Spang A."/>
            <person name="Saw J.H."/>
            <person name="Jorgensen S.L."/>
            <person name="Zaremba-Niedzwiedzka K."/>
            <person name="Martijn J."/>
            <person name="Lind A.E."/>
            <person name="van Eijk R."/>
            <person name="Schleper C."/>
            <person name="Guy L."/>
            <person name="Ettema T.J."/>
        </authorList>
    </citation>
    <scope>NUCLEOTIDE SEQUENCE</scope>
</reference>
<dbReference type="AlphaFoldDB" id="A0A0F9CIX9"/>
<sequence length="146" mass="17426">MSPIRKLYQSELRRIRKQGIKVSSSRGFFNTMCKVRGYPGSGYYEPPNIIHIQPSIKTISYRLRILLHEEGHWRDNKGGHQFLREFRAEKYLIQRAIELNNKLLTRQIVDIIAHWLELKNHKDFHVYYCAASKLVKTKLWDKLCQN</sequence>
<name>A0A0F9CIX9_9ZZZZ</name>
<accession>A0A0F9CIX9</accession>
<proteinExistence type="predicted"/>
<dbReference type="EMBL" id="LAZR01044018">
    <property type="protein sequence ID" value="KKL05666.1"/>
    <property type="molecule type" value="Genomic_DNA"/>
</dbReference>
<comment type="caution">
    <text evidence="1">The sequence shown here is derived from an EMBL/GenBank/DDBJ whole genome shotgun (WGS) entry which is preliminary data.</text>
</comment>
<evidence type="ECO:0000313" key="1">
    <source>
        <dbReference type="EMBL" id="KKL05666.1"/>
    </source>
</evidence>
<evidence type="ECO:0008006" key="2">
    <source>
        <dbReference type="Google" id="ProtNLM"/>
    </source>
</evidence>